<evidence type="ECO:0000256" key="1">
    <source>
        <dbReference type="ARBA" id="ARBA00002994"/>
    </source>
</evidence>
<accession>A0A1X1TTP7</accession>
<gene>
    <name evidence="10" type="ORF">AWC05_04960</name>
</gene>
<dbReference type="PANTHER" id="PTHR43149:SF1">
    <property type="entry name" value="DELTA(3,5)-DELTA(2,4)-DIENOYL-COA ISOMERASE, MITOCHONDRIAL"/>
    <property type="match status" value="1"/>
</dbReference>
<dbReference type="OrthoDB" id="8452484at2"/>
<evidence type="ECO:0000256" key="9">
    <source>
        <dbReference type="RuleBase" id="RU003707"/>
    </source>
</evidence>
<evidence type="ECO:0000313" key="10">
    <source>
        <dbReference type="EMBL" id="ORV47936.1"/>
    </source>
</evidence>
<comment type="pathway">
    <text evidence="2">Lipid metabolism; fatty acid beta-oxidation.</text>
</comment>
<dbReference type="STRING" id="292462.AWC05_04960"/>
<dbReference type="UniPathway" id="UPA00659"/>
<evidence type="ECO:0000256" key="5">
    <source>
        <dbReference type="ARBA" id="ARBA00023098"/>
    </source>
</evidence>
<dbReference type="Gene3D" id="3.90.226.10">
    <property type="entry name" value="2-enoyl-CoA Hydratase, Chain A, domain 1"/>
    <property type="match status" value="1"/>
</dbReference>
<dbReference type="InterPro" id="IPR018376">
    <property type="entry name" value="Enoyl-CoA_hyd/isom_CS"/>
</dbReference>
<evidence type="ECO:0000256" key="4">
    <source>
        <dbReference type="ARBA" id="ARBA00022832"/>
    </source>
</evidence>
<comment type="catalytic activity">
    <reaction evidence="7">
        <text>a (3S)-3-hydroxyacyl-CoA = a (2E)-enoyl-CoA + H2O</text>
        <dbReference type="Rhea" id="RHEA:16105"/>
        <dbReference type="ChEBI" id="CHEBI:15377"/>
        <dbReference type="ChEBI" id="CHEBI:57318"/>
        <dbReference type="ChEBI" id="CHEBI:58856"/>
        <dbReference type="EC" id="4.2.1.17"/>
    </reaction>
</comment>
<dbReference type="CDD" id="cd06558">
    <property type="entry name" value="crotonase-like"/>
    <property type="match status" value="1"/>
</dbReference>
<dbReference type="InterPro" id="IPR001753">
    <property type="entry name" value="Enoyl-CoA_hydra/iso"/>
</dbReference>
<sequence>MTDDRVSVQISASGVADVTMVRASRHNALDQPMFEGLIKAAEQVAADATVRAVVLHGEGKSFCSGLDVASFMAGSAGTGVLLSRDEGRLANFAQRVAYDWSLVPSPVIAAIHGNCFGGGLQIALGADIRIAAPDSKLSIMEIKWGLVPDMGITQSLPRLLPIDVAKELTFSGRIVSGSEGLALGLVTRTAEDPLAAALELAAEIAAKSPDAVRAAKRLYDQTWPGNDPAGALILESELQSGLIGSPNQIAAVTAGMSGEPPVFTDPTS</sequence>
<dbReference type="EMBL" id="LQOV01000034">
    <property type="protein sequence ID" value="ORV47936.1"/>
    <property type="molecule type" value="Genomic_DNA"/>
</dbReference>
<dbReference type="SUPFAM" id="SSF52096">
    <property type="entry name" value="ClpP/crotonase"/>
    <property type="match status" value="1"/>
</dbReference>
<keyword evidence="4" id="KW-0276">Fatty acid metabolism</keyword>
<dbReference type="PROSITE" id="PS00166">
    <property type="entry name" value="ENOYL_COA_HYDRATASE"/>
    <property type="match status" value="1"/>
</dbReference>
<keyword evidence="11" id="KW-1185">Reference proteome</keyword>
<reference evidence="10 11" key="1">
    <citation type="submission" date="2016-01" db="EMBL/GenBank/DDBJ databases">
        <title>The new phylogeny of the genus Mycobacterium.</title>
        <authorList>
            <person name="Tarcisio F."/>
            <person name="Conor M."/>
            <person name="Antonella G."/>
            <person name="Elisabetta G."/>
            <person name="Giulia F.S."/>
            <person name="Sara T."/>
            <person name="Anna F."/>
            <person name="Clotilde B."/>
            <person name="Roberto B."/>
            <person name="Veronica D.S."/>
            <person name="Fabio R."/>
            <person name="Monica P."/>
            <person name="Olivier J."/>
            <person name="Enrico T."/>
            <person name="Nicola S."/>
        </authorList>
    </citation>
    <scope>NUCLEOTIDE SEQUENCE [LARGE SCALE GENOMIC DNA]</scope>
    <source>
        <strain evidence="10 11">DSM 44852</strain>
    </source>
</reference>
<evidence type="ECO:0000256" key="6">
    <source>
        <dbReference type="ARBA" id="ARBA00023235"/>
    </source>
</evidence>
<dbReference type="RefSeq" id="WP_085225940.1">
    <property type="nucleotide sequence ID" value="NZ_AP022576.1"/>
</dbReference>
<protein>
    <submittedName>
        <fullName evidence="10">Enoyl-CoA hydratase</fullName>
    </submittedName>
</protein>
<comment type="caution">
    <text evidence="10">The sequence shown here is derived from an EMBL/GenBank/DDBJ whole genome shotgun (WGS) entry which is preliminary data.</text>
</comment>
<evidence type="ECO:0000313" key="11">
    <source>
        <dbReference type="Proteomes" id="UP000193010"/>
    </source>
</evidence>
<comment type="function">
    <text evidence="1">Could possibly oxidize fatty acids using specific components.</text>
</comment>
<evidence type="ECO:0000256" key="8">
    <source>
        <dbReference type="ARBA" id="ARBA00023717"/>
    </source>
</evidence>
<dbReference type="NCBIfam" id="NF005699">
    <property type="entry name" value="PRK07509.1"/>
    <property type="match status" value="1"/>
</dbReference>
<dbReference type="GO" id="GO:0004300">
    <property type="term" value="F:enoyl-CoA hydratase activity"/>
    <property type="evidence" value="ECO:0007669"/>
    <property type="project" value="UniProtKB-EC"/>
</dbReference>
<keyword evidence="5" id="KW-0443">Lipid metabolism</keyword>
<dbReference type="AlphaFoldDB" id="A0A1X1TTP7"/>
<dbReference type="InterPro" id="IPR045002">
    <property type="entry name" value="Ech1-like"/>
</dbReference>
<comment type="catalytic activity">
    <reaction evidence="8">
        <text>a 4-saturated-(3S)-3-hydroxyacyl-CoA = a (3E)-enoyl-CoA + H2O</text>
        <dbReference type="Rhea" id="RHEA:20724"/>
        <dbReference type="ChEBI" id="CHEBI:15377"/>
        <dbReference type="ChEBI" id="CHEBI:58521"/>
        <dbReference type="ChEBI" id="CHEBI:137480"/>
        <dbReference type="EC" id="4.2.1.17"/>
    </reaction>
</comment>
<dbReference type="PANTHER" id="PTHR43149">
    <property type="entry name" value="ENOYL-COA HYDRATASE"/>
    <property type="match status" value="1"/>
</dbReference>
<dbReference type="Gene3D" id="1.10.12.10">
    <property type="entry name" value="Lyase 2-enoyl-coa Hydratase, Chain A, domain 2"/>
    <property type="match status" value="1"/>
</dbReference>
<evidence type="ECO:0000256" key="3">
    <source>
        <dbReference type="ARBA" id="ARBA00005254"/>
    </source>
</evidence>
<evidence type="ECO:0000256" key="7">
    <source>
        <dbReference type="ARBA" id="ARBA00023709"/>
    </source>
</evidence>
<keyword evidence="6" id="KW-0413">Isomerase</keyword>
<organism evidence="10 11">
    <name type="scientific">Mycobacterium florentinum</name>
    <dbReference type="NCBI Taxonomy" id="292462"/>
    <lineage>
        <taxon>Bacteria</taxon>
        <taxon>Bacillati</taxon>
        <taxon>Actinomycetota</taxon>
        <taxon>Actinomycetes</taxon>
        <taxon>Mycobacteriales</taxon>
        <taxon>Mycobacteriaceae</taxon>
        <taxon>Mycobacterium</taxon>
        <taxon>Mycobacterium simiae complex</taxon>
    </lineage>
</organism>
<name>A0A1X1TTP7_MYCFL</name>
<dbReference type="Pfam" id="PF00378">
    <property type="entry name" value="ECH_1"/>
    <property type="match status" value="1"/>
</dbReference>
<dbReference type="Proteomes" id="UP000193010">
    <property type="component" value="Unassembled WGS sequence"/>
</dbReference>
<comment type="similarity">
    <text evidence="3 9">Belongs to the enoyl-CoA hydratase/isomerase family.</text>
</comment>
<evidence type="ECO:0000256" key="2">
    <source>
        <dbReference type="ARBA" id="ARBA00005005"/>
    </source>
</evidence>
<dbReference type="InterPro" id="IPR029045">
    <property type="entry name" value="ClpP/crotonase-like_dom_sf"/>
</dbReference>
<proteinExistence type="inferred from homology"/>
<dbReference type="GO" id="GO:0006635">
    <property type="term" value="P:fatty acid beta-oxidation"/>
    <property type="evidence" value="ECO:0007669"/>
    <property type="project" value="UniProtKB-UniPathway"/>
</dbReference>
<dbReference type="InterPro" id="IPR014748">
    <property type="entry name" value="Enoyl-CoA_hydra_C"/>
</dbReference>
<dbReference type="GO" id="GO:0016853">
    <property type="term" value="F:isomerase activity"/>
    <property type="evidence" value="ECO:0007669"/>
    <property type="project" value="UniProtKB-KW"/>
</dbReference>